<comment type="caution">
    <text evidence="1">The sequence shown here is derived from an EMBL/GenBank/DDBJ whole genome shotgun (WGS) entry which is preliminary data.</text>
</comment>
<name>A0ABU5H509_9BACT</name>
<accession>A0ABU5H509</accession>
<sequence>MIGTVLMLVLAAGKGGSADELVKHQAKTLSLKVPAAWERSVEEGTQKFKAPSKDAFFLLDVGAVQTAGMQPDVCLQKILASVGGEGWERVSLGANPAAKKVEVDATEDGVDKVETHTFVGCNGKTTWSLVFSMNQKKKERFEPLALKIAQSVSYSKGK</sequence>
<protein>
    <recommendedName>
        <fullName evidence="3">Lipoprotein</fullName>
    </recommendedName>
</protein>
<organism evidence="1 2">
    <name type="scientific">Hyalangium rubrum</name>
    <dbReference type="NCBI Taxonomy" id="3103134"/>
    <lineage>
        <taxon>Bacteria</taxon>
        <taxon>Pseudomonadati</taxon>
        <taxon>Myxococcota</taxon>
        <taxon>Myxococcia</taxon>
        <taxon>Myxococcales</taxon>
        <taxon>Cystobacterineae</taxon>
        <taxon>Archangiaceae</taxon>
        <taxon>Hyalangium</taxon>
    </lineage>
</organism>
<dbReference type="EMBL" id="JAXIVS010000005">
    <property type="protein sequence ID" value="MDY7228331.1"/>
    <property type="molecule type" value="Genomic_DNA"/>
</dbReference>
<dbReference type="Proteomes" id="UP001291309">
    <property type="component" value="Unassembled WGS sequence"/>
</dbReference>
<evidence type="ECO:0000313" key="1">
    <source>
        <dbReference type="EMBL" id="MDY7228331.1"/>
    </source>
</evidence>
<evidence type="ECO:0008006" key="3">
    <source>
        <dbReference type="Google" id="ProtNLM"/>
    </source>
</evidence>
<gene>
    <name evidence="1" type="ORF">SYV04_18060</name>
</gene>
<reference evidence="1 2" key="1">
    <citation type="submission" date="2023-12" db="EMBL/GenBank/DDBJ databases">
        <title>the genome sequence of Hyalangium sp. s54d21.</title>
        <authorList>
            <person name="Zhang X."/>
        </authorList>
    </citation>
    <scope>NUCLEOTIDE SEQUENCE [LARGE SCALE GENOMIC DNA]</scope>
    <source>
        <strain evidence="2">s54d21</strain>
    </source>
</reference>
<dbReference type="RefSeq" id="WP_321547048.1">
    <property type="nucleotide sequence ID" value="NZ_JAXIVS010000005.1"/>
</dbReference>
<evidence type="ECO:0000313" key="2">
    <source>
        <dbReference type="Proteomes" id="UP001291309"/>
    </source>
</evidence>
<keyword evidence="2" id="KW-1185">Reference proteome</keyword>
<proteinExistence type="predicted"/>